<feature type="region of interest" description="Disordered" evidence="3">
    <location>
        <begin position="1"/>
        <end position="36"/>
    </location>
</feature>
<comment type="similarity">
    <text evidence="2">Belongs to the bacterial histone-like protein family.</text>
</comment>
<gene>
    <name evidence="4" type="ORF">JF72_14810</name>
</gene>
<dbReference type="Gene3D" id="4.10.520.10">
    <property type="entry name" value="IHF-like DNA-binding proteins"/>
    <property type="match status" value="1"/>
</dbReference>
<evidence type="ECO:0000256" key="3">
    <source>
        <dbReference type="SAM" id="MobiDB-lite"/>
    </source>
</evidence>
<reference evidence="4 5" key="1">
    <citation type="submission" date="2015-01" db="EMBL/GenBank/DDBJ databases">
        <title>Comparative genomics of the lactic acid bacteria isolated from the honey bee gut.</title>
        <authorList>
            <person name="Ellegaard K.M."/>
            <person name="Tamarit D."/>
            <person name="Javelind E."/>
            <person name="Olofsson T."/>
            <person name="Andersson S.G."/>
            <person name="Vasquez A."/>
        </authorList>
    </citation>
    <scope>NUCLEOTIDE SEQUENCE [LARGE SCALE GENOMIC DNA]</scope>
    <source>
        <strain evidence="4 5">Hma11</strain>
        <plasmid evidence="4">pHma11p1</plasmid>
    </source>
</reference>
<dbReference type="GO" id="GO:0003677">
    <property type="term" value="F:DNA binding"/>
    <property type="evidence" value="ECO:0007669"/>
    <property type="project" value="InterPro"/>
</dbReference>
<evidence type="ECO:0000313" key="4">
    <source>
        <dbReference type="EMBL" id="KJY59649.1"/>
    </source>
</evidence>
<name>A0A0F4LMZ9_9LACO</name>
<keyword evidence="4" id="KW-0614">Plasmid</keyword>
<dbReference type="RefSeq" id="WP_046308302.1">
    <property type="nucleotide sequence ID" value="NZ_KQ034005.1"/>
</dbReference>
<organism evidence="4 5">
    <name type="scientific">Lactobacillus apis</name>
    <dbReference type="NCBI Taxonomy" id="303541"/>
    <lineage>
        <taxon>Bacteria</taxon>
        <taxon>Bacillati</taxon>
        <taxon>Bacillota</taxon>
        <taxon>Bacilli</taxon>
        <taxon>Lactobacillales</taxon>
        <taxon>Lactobacillaceae</taxon>
        <taxon>Lactobacillus</taxon>
    </lineage>
</organism>
<geneLocation type="plasmid" evidence="4">
    <name>pHma11p1</name>
</geneLocation>
<sequence length="134" mass="15292">MQTNTDSNNNNVEEIKQDTPRAITKHRQYGVDPDKTTSASKLIRDVSQMTGIPKSKVRNVLEAFKVALLHETYEANKKVVLRGFGTFDAREKKARNNNFTKGKETTSKSKSKPKSYKLKFKCSNLLTYTPDKDY</sequence>
<evidence type="ECO:0000256" key="1">
    <source>
        <dbReference type="ARBA" id="ARBA00021922"/>
    </source>
</evidence>
<evidence type="ECO:0000256" key="2">
    <source>
        <dbReference type="RuleBase" id="RU003939"/>
    </source>
</evidence>
<dbReference type="Proteomes" id="UP000033682">
    <property type="component" value="Unassembled WGS sequence"/>
</dbReference>
<dbReference type="EMBL" id="JXLG01000016">
    <property type="protein sequence ID" value="KJY59649.1"/>
    <property type="molecule type" value="Genomic_DNA"/>
</dbReference>
<accession>A0A0F4LMZ9</accession>
<dbReference type="SUPFAM" id="SSF47729">
    <property type="entry name" value="IHF-like DNA-binding proteins"/>
    <property type="match status" value="1"/>
</dbReference>
<dbReference type="HOGENOM" id="CLU_1893486_0_0_9"/>
<evidence type="ECO:0000313" key="5">
    <source>
        <dbReference type="Proteomes" id="UP000033682"/>
    </source>
</evidence>
<proteinExistence type="inferred from homology"/>
<feature type="compositionally biased region" description="Polar residues" evidence="3">
    <location>
        <begin position="1"/>
        <end position="12"/>
    </location>
</feature>
<dbReference type="InterPro" id="IPR000119">
    <property type="entry name" value="Hist_DNA-bd"/>
</dbReference>
<dbReference type="GO" id="GO:0030527">
    <property type="term" value="F:structural constituent of chromatin"/>
    <property type="evidence" value="ECO:0007669"/>
    <property type="project" value="InterPro"/>
</dbReference>
<protein>
    <recommendedName>
        <fullName evidence="1">DNA-binding protein HU</fullName>
    </recommendedName>
</protein>
<dbReference type="SMART" id="SM00411">
    <property type="entry name" value="BHL"/>
    <property type="match status" value="1"/>
</dbReference>
<dbReference type="AlphaFoldDB" id="A0A0F4LMZ9"/>
<feature type="region of interest" description="Disordered" evidence="3">
    <location>
        <begin position="93"/>
        <end position="114"/>
    </location>
</feature>
<dbReference type="InterPro" id="IPR010992">
    <property type="entry name" value="IHF-like_DNA-bd_dom_sf"/>
</dbReference>
<dbReference type="PATRIC" id="fig|303541.3.peg.52"/>
<keyword evidence="5" id="KW-1185">Reference proteome</keyword>
<dbReference type="Pfam" id="PF00216">
    <property type="entry name" value="Bac_DNA_binding"/>
    <property type="match status" value="1"/>
</dbReference>
<comment type="caution">
    <text evidence="4">The sequence shown here is derived from an EMBL/GenBank/DDBJ whole genome shotgun (WGS) entry which is preliminary data.</text>
</comment>